<proteinExistence type="predicted"/>
<sequence length="34" mass="3893">MLLNQEKNTLSKHKTEKTSQVDIDSTHSPNIKNL</sequence>
<accession>A0P4X6</accession>
<comment type="caution">
    <text evidence="2">The sequence shown here is derived from an EMBL/GenBank/DDBJ whole genome shotgun (WGS) entry which is preliminary data.</text>
</comment>
<feature type="compositionally biased region" description="Polar residues" evidence="1">
    <location>
        <begin position="18"/>
        <end position="34"/>
    </location>
</feature>
<evidence type="ECO:0000256" key="1">
    <source>
        <dbReference type="SAM" id="MobiDB-lite"/>
    </source>
</evidence>
<name>A0P4X6_9PROT</name>
<organism evidence="2 3">
    <name type="scientific">Methylophilales bacterium HTCC2181</name>
    <dbReference type="NCBI Taxonomy" id="383631"/>
    <lineage>
        <taxon>Bacteria</taxon>
        <taxon>Pseudomonadati</taxon>
        <taxon>Pseudomonadota</taxon>
        <taxon>Betaproteobacteria</taxon>
        <taxon>Nitrosomonadales</taxon>
        <taxon>OM43 clade</taxon>
    </lineage>
</organism>
<keyword evidence="3" id="KW-1185">Reference proteome</keyword>
<evidence type="ECO:0000313" key="2">
    <source>
        <dbReference type="EMBL" id="EAV46586.1"/>
    </source>
</evidence>
<evidence type="ECO:0000313" key="3">
    <source>
        <dbReference type="Proteomes" id="UP000054262"/>
    </source>
</evidence>
<gene>
    <name evidence="2" type="ORF">MB2181_00895</name>
</gene>
<feature type="region of interest" description="Disordered" evidence="1">
    <location>
        <begin position="1"/>
        <end position="34"/>
    </location>
</feature>
<dbReference type="EMBL" id="AAUX01000001">
    <property type="protein sequence ID" value="EAV46586.1"/>
    <property type="molecule type" value="Genomic_DNA"/>
</dbReference>
<dbReference type="Proteomes" id="UP000054262">
    <property type="component" value="Unassembled WGS sequence"/>
</dbReference>
<dbReference type="AlphaFoldDB" id="A0P4X6"/>
<reference evidence="2 3" key="1">
    <citation type="submission" date="2006-11" db="EMBL/GenBank/DDBJ databases">
        <authorList>
            <person name="Giovannoni S."/>
            <person name="Vergin K."/>
            <person name="Ferriera S."/>
            <person name="Johnson J."/>
            <person name="Kravitz S."/>
            <person name="Beeson K."/>
            <person name="Sutton G."/>
            <person name="Rogers Y.-H."/>
            <person name="Friedman R."/>
            <person name="Frazier M."/>
            <person name="Venter J.C."/>
        </authorList>
    </citation>
    <scope>NUCLEOTIDE SEQUENCE [LARGE SCALE GENOMIC DNA]</scope>
    <source>
        <strain evidence="2 3">HTCC2181</strain>
    </source>
</reference>
<protein>
    <submittedName>
        <fullName evidence="2">Uncharacterized protein</fullName>
    </submittedName>
</protein>